<sequence length="1168" mass="130106">MSLPSSFGSQVSAIMDMLAKAAVTEITKLVEEGGVVLRLEMCRRDSEIQELKRTLKLMEVELCKAQEAVNIPAIMEEKQKQTAAGNLVLRTVADQQEHQEEACVVYLNPRSAHPLCQPGHVTEEIHDTKPVVKHEPAEEPFPQEAEHIVTADICFEAREPDDMMWPPPACSMFDKSSVAMQQNMQISPPDTEQYAAHGHAESSYNSSASAAQEIAGGSLNAPIKLEVETRPMCMGSTAVHNEQFGHAPHPAVTQDPCLESASQHAGPSLAPPHAQRPHAADTLGSNTDWHILNVNNQRAKRLMNVWRTNQKLFICSVCNRGFPRKSQLEVHMASHQTFKPYRCLECGKSFTQKTRLKTHQSVHTGERPFSLEGEWLASIIDALSKAAVAEISKVVEDDMAVVRLEMCQRDNEIKKLKTNIQVLHIELRTMQGSVTQRHDTLQGSVSQRHDTLQGSVTQKPADTLRGDTQRGDALRGDTQRGDTLRGDTLRGDTQRPDTQRGEDSHHTTGDERTSLEQGNAHKDQNSPSSPEVVQVKCEPVHEGAGGHPEPLKGEPAVFERDSAPWRPPTQTGCNNSHYLNSLPCIPGSSVAPGNSSSSGGFQQSPFLRGLQSYGQYRNSFNTMRRRTGKRTVLKKGFICSYCGKNFERSGHLERHKRIHTGEKPYHCEVCGRRFNQKCSLKEHMKIHRRCIQPTPEEIDVKDQKQIPVVNPCADALQTKDETQVKDVLPQNEGILTTPVKSEPAEEHTAHTLFLHGGNERTRDGGDELSENVSAFERESQQWMSSSAEISSSEYHSMTSFPGLAQLLPPPVEASCSSFSFPAKPYGELKNNMVSQTPYASSDSLMIPGEGGMHAAALNHQRGSRLFQVIKPKKCFVCSFCGKDFERVGHLDRHLRIHTGEKPYGCQICGRCFNQKSSLKGHMKTHRNGESSDMLEPHHLMLTMPDNQTLKNLAEPRTGPAEPEDQEPTITYREAAGEQAVTVKLEPNGEDYHPLSHNSAGAPEQSQLWTSGMEQSSDEEQTVCDKYHLSPEQQDYTPHVSDLPFLGAKEKGDMMHNDQYSMMHSRNTNMPLVPELQDQHVDQEAVTEYTAVQDRTQEGGVFDFDLSDGDTTRQNCFICSSCGQSFHSFSLFQRHPCQSVTEQSFSCNICGKVFNQMSILKLHLKLHVE</sequence>
<keyword evidence="2" id="KW-1185">Reference proteome</keyword>
<protein>
    <submittedName>
        <fullName evidence="1">Uncharacterized protein</fullName>
    </submittedName>
</protein>
<dbReference type="Proteomes" id="UP001057452">
    <property type="component" value="Chromosome 17"/>
</dbReference>
<gene>
    <name evidence="1" type="ORF">KUCAC02_018847</name>
</gene>
<evidence type="ECO:0000313" key="1">
    <source>
        <dbReference type="EMBL" id="KAI4809997.1"/>
    </source>
</evidence>
<name>A0ACB9W9T6_CHAAC</name>
<comment type="caution">
    <text evidence="1">The sequence shown here is derived from an EMBL/GenBank/DDBJ whole genome shotgun (WGS) entry which is preliminary data.</text>
</comment>
<dbReference type="EMBL" id="CM043801">
    <property type="protein sequence ID" value="KAI4809997.1"/>
    <property type="molecule type" value="Genomic_DNA"/>
</dbReference>
<organism evidence="1 2">
    <name type="scientific">Chaenocephalus aceratus</name>
    <name type="common">Blackfin icefish</name>
    <name type="synonym">Chaenichthys aceratus</name>
    <dbReference type="NCBI Taxonomy" id="36190"/>
    <lineage>
        <taxon>Eukaryota</taxon>
        <taxon>Metazoa</taxon>
        <taxon>Chordata</taxon>
        <taxon>Craniata</taxon>
        <taxon>Vertebrata</taxon>
        <taxon>Euteleostomi</taxon>
        <taxon>Actinopterygii</taxon>
        <taxon>Neopterygii</taxon>
        <taxon>Teleostei</taxon>
        <taxon>Neoteleostei</taxon>
        <taxon>Acanthomorphata</taxon>
        <taxon>Eupercaria</taxon>
        <taxon>Perciformes</taxon>
        <taxon>Notothenioidei</taxon>
        <taxon>Channichthyidae</taxon>
        <taxon>Chaenocephalus</taxon>
    </lineage>
</organism>
<accession>A0ACB9W9T6</accession>
<proteinExistence type="predicted"/>
<reference evidence="1" key="1">
    <citation type="submission" date="2022-05" db="EMBL/GenBank/DDBJ databases">
        <title>Chromosome-level genome of Chaenocephalus aceratus.</title>
        <authorList>
            <person name="Park H."/>
        </authorList>
    </citation>
    <scope>NUCLEOTIDE SEQUENCE</scope>
    <source>
        <strain evidence="1">KU_202001</strain>
    </source>
</reference>
<evidence type="ECO:0000313" key="2">
    <source>
        <dbReference type="Proteomes" id="UP001057452"/>
    </source>
</evidence>